<dbReference type="RefSeq" id="WP_377405687.1">
    <property type="nucleotide sequence ID" value="NZ_JBHTFQ010000008.1"/>
</dbReference>
<evidence type="ECO:0000313" key="2">
    <source>
        <dbReference type="Proteomes" id="UP001596516"/>
    </source>
</evidence>
<evidence type="ECO:0000313" key="1">
    <source>
        <dbReference type="EMBL" id="MFC7705613.1"/>
    </source>
</evidence>
<dbReference type="EMBL" id="JBHTFQ010000008">
    <property type="protein sequence ID" value="MFC7705613.1"/>
    <property type="molecule type" value="Genomic_DNA"/>
</dbReference>
<reference evidence="2" key="1">
    <citation type="journal article" date="2019" name="Int. J. Syst. Evol. Microbiol.">
        <title>The Global Catalogue of Microorganisms (GCM) 10K type strain sequencing project: providing services to taxonomists for standard genome sequencing and annotation.</title>
        <authorList>
            <consortium name="The Broad Institute Genomics Platform"/>
            <consortium name="The Broad Institute Genome Sequencing Center for Infectious Disease"/>
            <person name="Wu L."/>
            <person name="Ma J."/>
        </authorList>
    </citation>
    <scope>NUCLEOTIDE SEQUENCE [LARGE SCALE GENOMIC DNA]</scope>
    <source>
        <strain evidence="2">CGMCC 1.12750</strain>
    </source>
</reference>
<gene>
    <name evidence="1" type="ORF">ACFQXB_15600</name>
</gene>
<organism evidence="1 2">
    <name type="scientific">Plastorhodobacter daqingensis</name>
    <dbReference type="NCBI Taxonomy" id="1387281"/>
    <lineage>
        <taxon>Bacteria</taxon>
        <taxon>Pseudomonadati</taxon>
        <taxon>Pseudomonadota</taxon>
        <taxon>Alphaproteobacteria</taxon>
        <taxon>Rhodobacterales</taxon>
        <taxon>Paracoccaceae</taxon>
        <taxon>Plastorhodobacter</taxon>
    </lineage>
</organism>
<name>A0ABW2UMY4_9RHOB</name>
<comment type="caution">
    <text evidence="1">The sequence shown here is derived from an EMBL/GenBank/DDBJ whole genome shotgun (WGS) entry which is preliminary data.</text>
</comment>
<keyword evidence="2" id="KW-1185">Reference proteome</keyword>
<dbReference type="Proteomes" id="UP001596516">
    <property type="component" value="Unassembled WGS sequence"/>
</dbReference>
<protein>
    <submittedName>
        <fullName evidence="1">Uncharacterized protein</fullName>
    </submittedName>
</protein>
<proteinExistence type="predicted"/>
<accession>A0ABW2UMY4</accession>
<sequence length="97" mass="10198">MIFAGASVRQSSSKFGNRLFLKSCCACFARSPSASIRKASCAFGSKAAGSSHAANQSAAFIRFIAKEFAALRTHQTTGEFTASQIGWSGRVDPSADL</sequence>